<protein>
    <submittedName>
        <fullName evidence="2">Uncharacterized protein</fullName>
    </submittedName>
</protein>
<dbReference type="AlphaFoldDB" id="A0A2U9BXP0"/>
<name>A0A2U9BXP0_SCOMX</name>
<organism evidence="2 3">
    <name type="scientific">Scophthalmus maximus</name>
    <name type="common">Turbot</name>
    <name type="synonym">Psetta maxima</name>
    <dbReference type="NCBI Taxonomy" id="52904"/>
    <lineage>
        <taxon>Eukaryota</taxon>
        <taxon>Metazoa</taxon>
        <taxon>Chordata</taxon>
        <taxon>Craniata</taxon>
        <taxon>Vertebrata</taxon>
        <taxon>Euteleostomi</taxon>
        <taxon>Actinopterygii</taxon>
        <taxon>Neopterygii</taxon>
        <taxon>Teleostei</taxon>
        <taxon>Neoteleostei</taxon>
        <taxon>Acanthomorphata</taxon>
        <taxon>Carangaria</taxon>
        <taxon>Pleuronectiformes</taxon>
        <taxon>Pleuronectoidei</taxon>
        <taxon>Scophthalmidae</taxon>
        <taxon>Scophthalmus</taxon>
    </lineage>
</organism>
<accession>A0A2U9BXP0</accession>
<keyword evidence="3" id="KW-1185">Reference proteome</keyword>
<feature type="region of interest" description="Disordered" evidence="1">
    <location>
        <begin position="57"/>
        <end position="76"/>
    </location>
</feature>
<sequence>MDGALHGNKPVPASSLGIRVRHIRVGDERWTACISPRSNRVNVSEVKSRFSSRLNSHRLKDDSEIRSGGLCPPPPQGAGVIDGMLVDRIHLSGHRDSVTVGVDSSEDGRASSPGGEIEFRHFGSDGFRGSDNVLITDVETETLGDAARRIR</sequence>
<evidence type="ECO:0000256" key="1">
    <source>
        <dbReference type="SAM" id="MobiDB-lite"/>
    </source>
</evidence>
<reference evidence="2 3" key="1">
    <citation type="submission" date="2017-12" db="EMBL/GenBank/DDBJ databases">
        <title>Integrating genomic resources of turbot (Scophthalmus maximus) in depth evaluation of genetic and physical mapping variation across individuals.</title>
        <authorList>
            <person name="Martinez P."/>
        </authorList>
    </citation>
    <scope>NUCLEOTIDE SEQUENCE [LARGE SCALE GENOMIC DNA]</scope>
</reference>
<gene>
    <name evidence="2" type="ORF">SMAX5B_017793</name>
</gene>
<proteinExistence type="predicted"/>
<evidence type="ECO:0000313" key="2">
    <source>
        <dbReference type="EMBL" id="AWP08881.1"/>
    </source>
</evidence>
<dbReference type="EMBL" id="CP026252">
    <property type="protein sequence ID" value="AWP08881.1"/>
    <property type="molecule type" value="Genomic_DNA"/>
</dbReference>
<dbReference type="Proteomes" id="UP000246464">
    <property type="component" value="Chromosome 10"/>
</dbReference>
<evidence type="ECO:0000313" key="3">
    <source>
        <dbReference type="Proteomes" id="UP000246464"/>
    </source>
</evidence>